<comment type="caution">
    <text evidence="1">The sequence shown here is derived from an EMBL/GenBank/DDBJ whole genome shotgun (WGS) entry which is preliminary data.</text>
</comment>
<gene>
    <name evidence="1" type="ORF">ACFPOB_17870</name>
</gene>
<accession>A0ABW0IVV8</accession>
<dbReference type="Proteomes" id="UP001596053">
    <property type="component" value="Unassembled WGS sequence"/>
</dbReference>
<organism evidence="1 2">
    <name type="scientific">Bosea eneae</name>
    <dbReference type="NCBI Taxonomy" id="151454"/>
    <lineage>
        <taxon>Bacteria</taxon>
        <taxon>Pseudomonadati</taxon>
        <taxon>Pseudomonadota</taxon>
        <taxon>Alphaproteobacteria</taxon>
        <taxon>Hyphomicrobiales</taxon>
        <taxon>Boseaceae</taxon>
        <taxon>Bosea</taxon>
    </lineage>
</organism>
<dbReference type="EMBL" id="JBHSLW010000028">
    <property type="protein sequence ID" value="MFC5421429.1"/>
    <property type="molecule type" value="Genomic_DNA"/>
</dbReference>
<reference evidence="2" key="1">
    <citation type="journal article" date="2019" name="Int. J. Syst. Evol. Microbiol.">
        <title>The Global Catalogue of Microorganisms (GCM) 10K type strain sequencing project: providing services to taxonomists for standard genome sequencing and annotation.</title>
        <authorList>
            <consortium name="The Broad Institute Genomics Platform"/>
            <consortium name="The Broad Institute Genome Sequencing Center for Infectious Disease"/>
            <person name="Wu L."/>
            <person name="Ma J."/>
        </authorList>
    </citation>
    <scope>NUCLEOTIDE SEQUENCE [LARGE SCALE GENOMIC DNA]</scope>
    <source>
        <strain evidence="2">NCAIM B.01391</strain>
    </source>
</reference>
<evidence type="ECO:0000313" key="1">
    <source>
        <dbReference type="EMBL" id="MFC5421429.1"/>
    </source>
</evidence>
<protein>
    <submittedName>
        <fullName evidence="1">Uncharacterized protein</fullName>
    </submittedName>
</protein>
<sequence>MADYVTVHDAMADGHERLEVRCATCRVTHHIPWRLMRGVLNGDRLDELHKRLVCKKCGGRPAPEDVCIPEPVKFPGGPLCGPGTSGS</sequence>
<dbReference type="RefSeq" id="WP_377799754.1">
    <property type="nucleotide sequence ID" value="NZ_JBHSLW010000028.1"/>
</dbReference>
<proteinExistence type="predicted"/>
<keyword evidence="2" id="KW-1185">Reference proteome</keyword>
<evidence type="ECO:0000313" key="2">
    <source>
        <dbReference type="Proteomes" id="UP001596053"/>
    </source>
</evidence>
<name>A0ABW0IVV8_9HYPH</name>